<proteinExistence type="predicted"/>
<dbReference type="Proteomes" id="UP000611723">
    <property type="component" value="Unassembled WGS sequence"/>
</dbReference>
<keyword evidence="1" id="KW-1133">Transmembrane helix</keyword>
<keyword evidence="1" id="KW-0472">Membrane</keyword>
<dbReference type="EMBL" id="JAEQBW010000005">
    <property type="protein sequence ID" value="MBK6265976.1"/>
    <property type="molecule type" value="Genomic_DNA"/>
</dbReference>
<feature type="transmembrane region" description="Helical" evidence="1">
    <location>
        <begin position="6"/>
        <end position="31"/>
    </location>
</feature>
<sequence>MRRLRVVLWDIGGAKILAPFLVILILNNILVPEMESPSLRKQGETIANSNLLELVMENIYEEELFDEDDNDDSSDNLIDVVNKYFYYNSFIIPQGFNYKLISHRCKNFYLATSLGFLNTDTPPPKQV</sequence>
<evidence type="ECO:0000256" key="1">
    <source>
        <dbReference type="SAM" id="Phobius"/>
    </source>
</evidence>
<name>A0A935C955_9BACT</name>
<dbReference type="RefSeq" id="WP_201431648.1">
    <property type="nucleotide sequence ID" value="NZ_JAEQBW010000005.1"/>
</dbReference>
<evidence type="ECO:0000313" key="3">
    <source>
        <dbReference type="Proteomes" id="UP000611723"/>
    </source>
</evidence>
<evidence type="ECO:0000313" key="2">
    <source>
        <dbReference type="EMBL" id="MBK6265976.1"/>
    </source>
</evidence>
<protein>
    <submittedName>
        <fullName evidence="2">Uncharacterized protein</fullName>
    </submittedName>
</protein>
<comment type="caution">
    <text evidence="2">The sequence shown here is derived from an EMBL/GenBank/DDBJ whole genome shotgun (WGS) entry which is preliminary data.</text>
</comment>
<organism evidence="2 3">
    <name type="scientific">Marivirga aurantiaca</name>
    <dbReference type="NCBI Taxonomy" id="2802615"/>
    <lineage>
        <taxon>Bacteria</taxon>
        <taxon>Pseudomonadati</taxon>
        <taxon>Bacteroidota</taxon>
        <taxon>Cytophagia</taxon>
        <taxon>Cytophagales</taxon>
        <taxon>Marivirgaceae</taxon>
        <taxon>Marivirga</taxon>
    </lineage>
</organism>
<accession>A0A935C955</accession>
<keyword evidence="3" id="KW-1185">Reference proteome</keyword>
<reference evidence="2" key="1">
    <citation type="submission" date="2021-01" db="EMBL/GenBank/DDBJ databases">
        <title>Marivirga aurantiaca sp. nov., isolated from intertidal surface sediments.</title>
        <authorList>
            <person name="Zhang M."/>
        </authorList>
    </citation>
    <scope>NUCLEOTIDE SEQUENCE</scope>
    <source>
        <strain evidence="2">S37H4</strain>
    </source>
</reference>
<dbReference type="AlphaFoldDB" id="A0A935C955"/>
<gene>
    <name evidence="2" type="ORF">JKA74_13115</name>
</gene>
<keyword evidence="1" id="KW-0812">Transmembrane</keyword>